<evidence type="ECO:0000313" key="2">
    <source>
        <dbReference type="Proteomes" id="UP000276133"/>
    </source>
</evidence>
<accession>A0A3M7QRT2</accession>
<gene>
    <name evidence="1" type="ORF">BpHYR1_024107</name>
</gene>
<evidence type="ECO:0000313" key="1">
    <source>
        <dbReference type="EMBL" id="RNA14157.1"/>
    </source>
</evidence>
<name>A0A3M7QRT2_BRAPC</name>
<organism evidence="1 2">
    <name type="scientific">Brachionus plicatilis</name>
    <name type="common">Marine rotifer</name>
    <name type="synonym">Brachionus muelleri</name>
    <dbReference type="NCBI Taxonomy" id="10195"/>
    <lineage>
        <taxon>Eukaryota</taxon>
        <taxon>Metazoa</taxon>
        <taxon>Spiralia</taxon>
        <taxon>Gnathifera</taxon>
        <taxon>Rotifera</taxon>
        <taxon>Eurotatoria</taxon>
        <taxon>Monogononta</taxon>
        <taxon>Pseudotrocha</taxon>
        <taxon>Ploima</taxon>
        <taxon>Brachionidae</taxon>
        <taxon>Brachionus</taxon>
    </lineage>
</organism>
<dbReference type="AlphaFoldDB" id="A0A3M7QRT2"/>
<keyword evidence="2" id="KW-1185">Reference proteome</keyword>
<reference evidence="1 2" key="1">
    <citation type="journal article" date="2018" name="Sci. Rep.">
        <title>Genomic signatures of local adaptation to the degree of environmental predictability in rotifers.</title>
        <authorList>
            <person name="Franch-Gras L."/>
            <person name="Hahn C."/>
            <person name="Garcia-Roger E.M."/>
            <person name="Carmona M.J."/>
            <person name="Serra M."/>
            <person name="Gomez A."/>
        </authorList>
    </citation>
    <scope>NUCLEOTIDE SEQUENCE [LARGE SCALE GENOMIC DNA]</scope>
    <source>
        <strain evidence="1">HYR1</strain>
    </source>
</reference>
<proteinExistence type="predicted"/>
<comment type="caution">
    <text evidence="1">The sequence shown here is derived from an EMBL/GenBank/DDBJ whole genome shotgun (WGS) entry which is preliminary data.</text>
</comment>
<sequence length="83" mass="9512">MISKRVSSKIRFVNKKIFISHIVKKSDLIKNKTGAKFQCKSCIPLCVIFSKKKFFQIYGVNAHENNHLLNEIKSSNLASLEQT</sequence>
<dbReference type="Proteomes" id="UP000276133">
    <property type="component" value="Unassembled WGS sequence"/>
</dbReference>
<protein>
    <submittedName>
        <fullName evidence="1">Uncharacterized protein</fullName>
    </submittedName>
</protein>
<dbReference type="EMBL" id="REGN01005250">
    <property type="protein sequence ID" value="RNA14157.1"/>
    <property type="molecule type" value="Genomic_DNA"/>
</dbReference>